<comment type="similarity">
    <text evidence="5">Belongs to the aromatic-ring hydroxylase family. TetX subfamily.</text>
</comment>
<keyword evidence="5" id="KW-0963">Cytoplasm</keyword>
<evidence type="ECO:0000256" key="4">
    <source>
        <dbReference type="ARBA" id="ARBA00023033"/>
    </source>
</evidence>
<feature type="domain" description="FAD-binding" evidence="6">
    <location>
        <begin position="8"/>
        <end position="333"/>
    </location>
</feature>
<comment type="catalytic activity">
    <reaction evidence="5">
        <text>a tetracycline + NADPH + O2 + H(+) = an 11a-hydroxytetracycline + NADP(+) + H2O</text>
        <dbReference type="Rhea" id="RHEA:61444"/>
        <dbReference type="ChEBI" id="CHEBI:15377"/>
        <dbReference type="ChEBI" id="CHEBI:15378"/>
        <dbReference type="ChEBI" id="CHEBI:15379"/>
        <dbReference type="ChEBI" id="CHEBI:57783"/>
        <dbReference type="ChEBI" id="CHEBI:58349"/>
        <dbReference type="ChEBI" id="CHEBI:144644"/>
        <dbReference type="ChEBI" id="CHEBI:144645"/>
    </reaction>
</comment>
<dbReference type="EMBL" id="JAROCD010000009">
    <property type="protein sequence ID" value="MDN4603513.1"/>
    <property type="molecule type" value="Genomic_DNA"/>
</dbReference>
<accession>A0ABT8JEH0</accession>
<dbReference type="EC" id="1.14.13.-" evidence="5"/>
<keyword evidence="3 5" id="KW-0560">Oxidoreductase</keyword>
<keyword evidence="5" id="KW-0521">NADP</keyword>
<dbReference type="InterPro" id="IPR002938">
    <property type="entry name" value="FAD-bd"/>
</dbReference>
<dbReference type="SUPFAM" id="SSF51905">
    <property type="entry name" value="FAD/NAD(P)-binding domain"/>
    <property type="match status" value="1"/>
</dbReference>
<organism evidence="7 8">
    <name type="scientific">Paenibacillus vandeheii</name>
    <dbReference type="NCBI Taxonomy" id="3035917"/>
    <lineage>
        <taxon>Bacteria</taxon>
        <taxon>Bacillati</taxon>
        <taxon>Bacillota</taxon>
        <taxon>Bacilli</taxon>
        <taxon>Bacillales</taxon>
        <taxon>Paenibacillaceae</taxon>
        <taxon>Paenibacillus</taxon>
    </lineage>
</organism>
<dbReference type="Pfam" id="PF01494">
    <property type="entry name" value="FAD_binding_3"/>
    <property type="match status" value="1"/>
</dbReference>
<dbReference type="InterPro" id="IPR043683">
    <property type="entry name" value="TetX_monooxygenase"/>
</dbReference>
<feature type="binding site" evidence="5">
    <location>
        <position position="303"/>
    </location>
    <ligand>
        <name>FAD</name>
        <dbReference type="ChEBI" id="CHEBI:57692"/>
    </ligand>
</feature>
<dbReference type="PANTHER" id="PTHR46972:SF1">
    <property type="entry name" value="FAD DEPENDENT OXIDOREDUCTASE DOMAIN-CONTAINING PROTEIN"/>
    <property type="match status" value="1"/>
</dbReference>
<keyword evidence="8" id="KW-1185">Reference proteome</keyword>
<comment type="caution">
    <text evidence="7">The sequence shown here is derived from an EMBL/GenBank/DDBJ whole genome shotgun (WGS) entry which is preliminary data.</text>
</comment>
<dbReference type="InterPro" id="IPR036188">
    <property type="entry name" value="FAD/NAD-bd_sf"/>
</dbReference>
<sequence length="385" mass="42653">MSNQHKRIAIIGAGPGGLTLARILQQAGYSPVVYESDPYPAYREQGGTLDLDQESGQKALQMAGLLDQFHAICRFEGQALKLSNKKGNILLDAQGALDQTEHDRPEIDRSVLRTMLLESLQPSSIQWGCKLFKVLPLDQGQHELYFDNGLTDTVDLVIAADGAFSKVRPLVSDATAAYSGVSMIELNILDAEVQFPELAAFNGMGSMYALGDHKGIMAQLNGDKRIRVYLGFKVQQDWLEQSNIPFDNLEEAKQEILPLFEDWDEQLKNYIRCANGAITPRRIYMLPVHHQWEHKPGVTLIGDAAHLMSPFAGAGANLAMLDAAELADAIINHADLEEAVQVYETKMFEYAGETATVTQSNMELFFSDNAIEELCEMMNELTIQS</sequence>
<dbReference type="Gene3D" id="3.50.50.60">
    <property type="entry name" value="FAD/NAD(P)-binding domain"/>
    <property type="match status" value="1"/>
</dbReference>
<evidence type="ECO:0000256" key="5">
    <source>
        <dbReference type="HAMAP-Rule" id="MF_00845"/>
    </source>
</evidence>
<comment type="function">
    <text evidence="5">An FAD-requiring monooxygenase active on some tetracycline antibiotic derivatives, which leads to their inactivation. Hydroxylates carbon 11a of tetracycline and some analogs.</text>
</comment>
<feature type="binding site" evidence="5">
    <location>
        <position position="43"/>
    </location>
    <ligand>
        <name>NADPH</name>
        <dbReference type="ChEBI" id="CHEBI:57783"/>
    </ligand>
</feature>
<comment type="domain">
    <text evidence="5">Consists of an N-terminal FAD-binding domain with a Rossman fold and a C-terminal substrate-binding domain.</text>
</comment>
<dbReference type="Proteomes" id="UP001174205">
    <property type="component" value="Unassembled WGS sequence"/>
</dbReference>
<reference evidence="7" key="1">
    <citation type="submission" date="2023-03" db="EMBL/GenBank/DDBJ databases">
        <title>MT1 and MT2 Draft Genomes of Novel Species.</title>
        <authorList>
            <person name="Venkateswaran K."/>
        </authorList>
    </citation>
    <scope>NUCLEOTIDE SEQUENCE</scope>
    <source>
        <strain evidence="7">F6_3S_P_1C</strain>
    </source>
</reference>
<evidence type="ECO:0000256" key="2">
    <source>
        <dbReference type="ARBA" id="ARBA00022827"/>
    </source>
</evidence>
<keyword evidence="4 5" id="KW-0503">Monooxygenase</keyword>
<feature type="binding site" evidence="5">
    <location>
        <position position="50"/>
    </location>
    <ligand>
        <name>FAD</name>
        <dbReference type="ChEBI" id="CHEBI:57692"/>
    </ligand>
</feature>
<name>A0ABT8JEH0_9BACL</name>
<evidence type="ECO:0000259" key="6">
    <source>
        <dbReference type="Pfam" id="PF01494"/>
    </source>
</evidence>
<feature type="binding site" evidence="5">
    <location>
        <position position="109"/>
    </location>
    <ligand>
        <name>FAD</name>
        <dbReference type="ChEBI" id="CHEBI:57692"/>
    </ligand>
</feature>
<dbReference type="HAMAP" id="MF_00845">
    <property type="entry name" value="TetX_monooxygenase"/>
    <property type="match status" value="1"/>
</dbReference>
<gene>
    <name evidence="7" type="ORF">P5G61_19890</name>
</gene>
<evidence type="ECO:0000256" key="1">
    <source>
        <dbReference type="ARBA" id="ARBA00022630"/>
    </source>
</evidence>
<keyword evidence="2 5" id="KW-0274">FAD</keyword>
<evidence type="ECO:0000256" key="3">
    <source>
        <dbReference type="ARBA" id="ARBA00023002"/>
    </source>
</evidence>
<keyword evidence="5" id="KW-0547">Nucleotide-binding</keyword>
<comment type="cofactor">
    <cofactor evidence="5">
        <name>FAD</name>
        <dbReference type="ChEBI" id="CHEBI:57692"/>
    </cofactor>
</comment>
<evidence type="ECO:0000313" key="8">
    <source>
        <dbReference type="Proteomes" id="UP001174205"/>
    </source>
</evidence>
<comment type="subcellular location">
    <subcellularLocation>
        <location evidence="5">Cytoplasm</location>
    </subcellularLocation>
</comment>
<proteinExistence type="inferred from homology"/>
<dbReference type="RefSeq" id="WP_301248112.1">
    <property type="nucleotide sequence ID" value="NZ_JAROCD010000009.1"/>
</dbReference>
<dbReference type="PRINTS" id="PR00420">
    <property type="entry name" value="RNGMNOXGNASE"/>
</dbReference>
<keyword evidence="1 5" id="KW-0285">Flavoprotein</keyword>
<protein>
    <recommendedName>
        <fullName evidence="5">Flavin-dependent monooxygenase</fullName>
    </recommendedName>
    <alternativeName>
        <fullName evidence="5">TetX monooxygenase</fullName>
        <shortName evidence="5">TetX</shortName>
        <ecNumber evidence="5">1.14.13.-</ecNumber>
    </alternativeName>
</protein>
<comment type="subunit">
    <text evidence="5">Monomer.</text>
</comment>
<dbReference type="PANTHER" id="PTHR46972">
    <property type="entry name" value="MONOOXYGENASE ASQM-RELATED"/>
    <property type="match status" value="1"/>
</dbReference>
<evidence type="ECO:0000313" key="7">
    <source>
        <dbReference type="EMBL" id="MDN4603513.1"/>
    </source>
</evidence>